<name>A0A0E9UTR8_ANGAN</name>
<sequence>MTTENNSYEISELLCCCWYPTCRLEGWAHKSTDVKEHKELCRRNYTEKCCNFLSLKPALVTASQALTSPASSATSQAQQR</sequence>
<evidence type="ECO:0000313" key="1">
    <source>
        <dbReference type="EMBL" id="JAH69234.1"/>
    </source>
</evidence>
<organism evidence="1">
    <name type="scientific">Anguilla anguilla</name>
    <name type="common">European freshwater eel</name>
    <name type="synonym">Muraena anguilla</name>
    <dbReference type="NCBI Taxonomy" id="7936"/>
    <lineage>
        <taxon>Eukaryota</taxon>
        <taxon>Metazoa</taxon>
        <taxon>Chordata</taxon>
        <taxon>Craniata</taxon>
        <taxon>Vertebrata</taxon>
        <taxon>Euteleostomi</taxon>
        <taxon>Actinopterygii</taxon>
        <taxon>Neopterygii</taxon>
        <taxon>Teleostei</taxon>
        <taxon>Anguilliformes</taxon>
        <taxon>Anguillidae</taxon>
        <taxon>Anguilla</taxon>
    </lineage>
</organism>
<reference evidence="1" key="2">
    <citation type="journal article" date="2015" name="Fish Shellfish Immunol.">
        <title>Early steps in the European eel (Anguilla anguilla)-Vibrio vulnificus interaction in the gills: Role of the RtxA13 toxin.</title>
        <authorList>
            <person name="Callol A."/>
            <person name="Pajuelo D."/>
            <person name="Ebbesson L."/>
            <person name="Teles M."/>
            <person name="MacKenzie S."/>
            <person name="Amaro C."/>
        </authorList>
    </citation>
    <scope>NUCLEOTIDE SEQUENCE</scope>
</reference>
<dbReference type="AlphaFoldDB" id="A0A0E9UTR8"/>
<proteinExistence type="predicted"/>
<reference evidence="1" key="1">
    <citation type="submission" date="2014-11" db="EMBL/GenBank/DDBJ databases">
        <authorList>
            <person name="Amaro Gonzalez C."/>
        </authorList>
    </citation>
    <scope>NUCLEOTIDE SEQUENCE</scope>
</reference>
<dbReference type="EMBL" id="GBXM01039343">
    <property type="protein sequence ID" value="JAH69234.1"/>
    <property type="molecule type" value="Transcribed_RNA"/>
</dbReference>
<protein>
    <submittedName>
        <fullName evidence="1">Uncharacterized protein</fullName>
    </submittedName>
</protein>
<accession>A0A0E9UTR8</accession>